<comment type="caution">
    <text evidence="4">The sequence shown here is derived from an EMBL/GenBank/DDBJ whole genome shotgun (WGS) entry which is preliminary data.</text>
</comment>
<reference evidence="4 5" key="1">
    <citation type="submission" date="2020-05" db="EMBL/GenBank/DDBJ databases">
        <title>Draft genome sequence of Desulfovibrio psychrotolerans JS1T.</title>
        <authorList>
            <person name="Ueno A."/>
            <person name="Tamazawa S."/>
            <person name="Tamamura S."/>
            <person name="Murakami T."/>
            <person name="Kiyama T."/>
            <person name="Inomata H."/>
            <person name="Amano Y."/>
            <person name="Miyakawa K."/>
            <person name="Tamaki H."/>
            <person name="Naganuma T."/>
            <person name="Kaneko K."/>
        </authorList>
    </citation>
    <scope>NUCLEOTIDE SEQUENCE [LARGE SCALE GENOMIC DNA]</scope>
    <source>
        <strain evidence="4 5">JS1</strain>
    </source>
</reference>
<keyword evidence="5" id="KW-1185">Reference proteome</keyword>
<keyword evidence="2 4" id="KW-0808">Transferase</keyword>
<dbReference type="GO" id="GO:0032259">
    <property type="term" value="P:methylation"/>
    <property type="evidence" value="ECO:0007669"/>
    <property type="project" value="UniProtKB-KW"/>
</dbReference>
<dbReference type="GO" id="GO:0009007">
    <property type="term" value="F:site-specific DNA-methyltransferase (adenine-specific) activity"/>
    <property type="evidence" value="ECO:0007669"/>
    <property type="project" value="UniProtKB-EC"/>
</dbReference>
<dbReference type="AlphaFoldDB" id="A0A7J0BT56"/>
<keyword evidence="1 4" id="KW-0489">Methyltransferase</keyword>
<dbReference type="InterPro" id="IPR029063">
    <property type="entry name" value="SAM-dependent_MTases_sf"/>
</dbReference>
<dbReference type="SUPFAM" id="SSF53335">
    <property type="entry name" value="S-adenosyl-L-methionine-dependent methyltransferases"/>
    <property type="match status" value="1"/>
</dbReference>
<sequence>MLQPQSYPQYIKYMGSKSKLISFVIEAINTAYDGGGICDLFAGSCSLSGALRGQVDILSNDIQAYSGVISHAYLTAWKEPEIPQGHELVEQAQLLVANNAQRYGINFTYDKVRSIKQFNTIESQSRDFISKHYDSPYHLFTKYYSGTWWSAEQCLWIDALKEVADRYQNSSFYNLILSSVMYAMAYCSQGTGHYAQYRDAKSKSSLDDILTYRKREFSSYFLTKYNSSITTLPDSPPIYNHEITSLDYVERLNTLPKCTIYADPPYCFVHYSRFYHAIETLVLYDYPEIQLRGGKCVKGRYRVDRHQSPFCIKSKVRDAFKQLFDGVKHSNSNLVLSYSNTGMIELKDLRALMKKSMAQYSFSERVMDHDHMTMGRQGDRTRKVKELLLIAKRYD</sequence>
<dbReference type="RefSeq" id="WP_174409568.1">
    <property type="nucleotide sequence ID" value="NZ_BLVP01000008.1"/>
</dbReference>
<keyword evidence="3" id="KW-0949">S-adenosyl-L-methionine</keyword>
<dbReference type="Pfam" id="PF02086">
    <property type="entry name" value="MethyltransfD12"/>
    <property type="match status" value="1"/>
</dbReference>
<dbReference type="GO" id="GO:0009307">
    <property type="term" value="P:DNA restriction-modification system"/>
    <property type="evidence" value="ECO:0007669"/>
    <property type="project" value="InterPro"/>
</dbReference>
<evidence type="ECO:0000256" key="3">
    <source>
        <dbReference type="ARBA" id="ARBA00022691"/>
    </source>
</evidence>
<dbReference type="Proteomes" id="UP000503820">
    <property type="component" value="Unassembled WGS sequence"/>
</dbReference>
<name>A0A7J0BT56_9BACT</name>
<dbReference type="InterPro" id="IPR012327">
    <property type="entry name" value="MeTrfase_D12"/>
</dbReference>
<evidence type="ECO:0000313" key="5">
    <source>
        <dbReference type="Proteomes" id="UP000503820"/>
    </source>
</evidence>
<evidence type="ECO:0000256" key="1">
    <source>
        <dbReference type="ARBA" id="ARBA00022603"/>
    </source>
</evidence>
<dbReference type="EMBL" id="BLVP01000008">
    <property type="protein sequence ID" value="GFM36900.1"/>
    <property type="molecule type" value="Genomic_DNA"/>
</dbReference>
<gene>
    <name evidence="4" type="ORF">DSM19430T_15840</name>
</gene>
<organism evidence="4 5">
    <name type="scientific">Desulfovibrio psychrotolerans</name>
    <dbReference type="NCBI Taxonomy" id="415242"/>
    <lineage>
        <taxon>Bacteria</taxon>
        <taxon>Pseudomonadati</taxon>
        <taxon>Thermodesulfobacteriota</taxon>
        <taxon>Desulfovibrionia</taxon>
        <taxon>Desulfovibrionales</taxon>
        <taxon>Desulfovibrionaceae</taxon>
        <taxon>Desulfovibrio</taxon>
    </lineage>
</organism>
<dbReference type="Gene3D" id="3.40.50.150">
    <property type="entry name" value="Vaccinia Virus protein VP39"/>
    <property type="match status" value="1"/>
</dbReference>
<accession>A0A7J0BT56</accession>
<evidence type="ECO:0000256" key="2">
    <source>
        <dbReference type="ARBA" id="ARBA00022679"/>
    </source>
</evidence>
<proteinExistence type="predicted"/>
<protein>
    <submittedName>
        <fullName evidence="4">Site-specific DNA-methyltransferase</fullName>
    </submittedName>
</protein>
<evidence type="ECO:0000313" key="4">
    <source>
        <dbReference type="EMBL" id="GFM36900.1"/>
    </source>
</evidence>